<feature type="transmembrane region" description="Helical" evidence="9">
    <location>
        <begin position="263"/>
        <end position="282"/>
    </location>
</feature>
<feature type="transmembrane region" description="Helical" evidence="9">
    <location>
        <begin position="217"/>
        <end position="243"/>
    </location>
</feature>
<dbReference type="Gene3D" id="1.10.3720.10">
    <property type="entry name" value="MetI-like"/>
    <property type="match status" value="2"/>
</dbReference>
<dbReference type="PANTHER" id="PTHR30614:SF37">
    <property type="entry name" value="AMINO-ACID ABC TRANSPORTER PERMEASE PROTEIN YHDX-RELATED"/>
    <property type="match status" value="1"/>
</dbReference>
<organism evidence="11 12">
    <name type="scientific">Mesorhizobium muleiense</name>
    <dbReference type="NCBI Taxonomy" id="1004279"/>
    <lineage>
        <taxon>Bacteria</taxon>
        <taxon>Pseudomonadati</taxon>
        <taxon>Pseudomonadota</taxon>
        <taxon>Alphaproteobacteria</taxon>
        <taxon>Hyphomicrobiales</taxon>
        <taxon>Phyllobacteriaceae</taxon>
        <taxon>Mesorhizobium</taxon>
    </lineage>
</organism>
<dbReference type="InterPro" id="IPR010065">
    <property type="entry name" value="AA_ABC_transptr_permease_3TM"/>
</dbReference>
<proteinExistence type="inferred from homology"/>
<feature type="transmembrane region" description="Helical" evidence="9">
    <location>
        <begin position="337"/>
        <end position="355"/>
    </location>
</feature>
<feature type="transmembrane region" description="Helical" evidence="9">
    <location>
        <begin position="178"/>
        <end position="205"/>
    </location>
</feature>
<dbReference type="Proteomes" id="UP000198894">
    <property type="component" value="Unassembled WGS sequence"/>
</dbReference>
<keyword evidence="5 9" id="KW-0812">Transmembrane</keyword>
<evidence type="ECO:0000256" key="1">
    <source>
        <dbReference type="ARBA" id="ARBA00004429"/>
    </source>
</evidence>
<keyword evidence="3 9" id="KW-0813">Transport</keyword>
<dbReference type="PANTHER" id="PTHR30614">
    <property type="entry name" value="MEMBRANE COMPONENT OF AMINO ACID ABC TRANSPORTER"/>
    <property type="match status" value="1"/>
</dbReference>
<dbReference type="GO" id="GO:0022857">
    <property type="term" value="F:transmembrane transporter activity"/>
    <property type="evidence" value="ECO:0007669"/>
    <property type="project" value="InterPro"/>
</dbReference>
<evidence type="ECO:0000256" key="3">
    <source>
        <dbReference type="ARBA" id="ARBA00022448"/>
    </source>
</evidence>
<name>A0A1G8U4B8_9HYPH</name>
<sequence>MSDVLLAAPSRRSLSLHDAKVRGIIYQLLLAASLLALAVGIAVQTASNMRARGIPLSFGFWNEAAGFDINQTLIPYDTLSTYGQAFWVGVVNTLYVSLLGIVLATILGFVVGIARLSPNWIVSKVAASYVEIIRNIPLLLQLLFWYNAVLKALPAPRASIELPGGIYLNNRGLIIPEIQLYAGAGTVGLAFLAASIFCVAFWFYARRAQNRTGKQLPGLWVSLAALIGLPLAVFLLVGSPVSFVTPELKGFNYRGGHQLYPEFAALLIGLSVYTASFIAEIVRSGIQAVPKGQTEAAHALGLAPGKTLRLVIVPQALRIIIPPLTSQYLNLTKNSSLAVFIGYPDLVQVFAGTVLNQTGAAVQVMAITLSVYLAISLVMSMAMNAFNQRFAIVER</sequence>
<dbReference type="NCBIfam" id="TIGR01726">
    <property type="entry name" value="HEQRo_perm_3TM"/>
    <property type="match status" value="1"/>
</dbReference>
<reference evidence="12" key="1">
    <citation type="submission" date="2016-10" db="EMBL/GenBank/DDBJ databases">
        <authorList>
            <person name="Varghese N."/>
            <person name="Submissions S."/>
        </authorList>
    </citation>
    <scope>NUCLEOTIDE SEQUENCE [LARGE SCALE GENOMIC DNA]</scope>
    <source>
        <strain evidence="12">CGMCC 1.11022</strain>
    </source>
</reference>
<comment type="similarity">
    <text evidence="2">Belongs to the binding-protein-dependent transport system permease family. HisMQ subfamily.</text>
</comment>
<feature type="domain" description="ABC transmembrane type-1" evidence="10">
    <location>
        <begin position="90"/>
        <end position="383"/>
    </location>
</feature>
<protein>
    <submittedName>
        <fullName evidence="11">General L-amino acid transport system permease protein</fullName>
    </submittedName>
</protein>
<feature type="transmembrane region" description="Helical" evidence="9">
    <location>
        <begin position="361"/>
        <end position="386"/>
    </location>
</feature>
<keyword evidence="4" id="KW-1003">Cell membrane</keyword>
<evidence type="ECO:0000313" key="11">
    <source>
        <dbReference type="EMBL" id="SDJ47870.1"/>
    </source>
</evidence>
<evidence type="ECO:0000259" key="10">
    <source>
        <dbReference type="PROSITE" id="PS50928"/>
    </source>
</evidence>
<keyword evidence="7 9" id="KW-1133">Transmembrane helix</keyword>
<dbReference type="InterPro" id="IPR035906">
    <property type="entry name" value="MetI-like_sf"/>
</dbReference>
<accession>A0A1G8U4B8</accession>
<evidence type="ECO:0000256" key="9">
    <source>
        <dbReference type="RuleBase" id="RU363032"/>
    </source>
</evidence>
<dbReference type="InterPro" id="IPR043429">
    <property type="entry name" value="ArtM/GltK/GlnP/TcyL/YhdX-like"/>
</dbReference>
<dbReference type="RefSeq" id="WP_091593927.1">
    <property type="nucleotide sequence ID" value="NZ_FNEE01000006.1"/>
</dbReference>
<dbReference type="Pfam" id="PF00528">
    <property type="entry name" value="BPD_transp_1"/>
    <property type="match status" value="1"/>
</dbReference>
<dbReference type="SUPFAM" id="SSF161098">
    <property type="entry name" value="MetI-like"/>
    <property type="match status" value="2"/>
</dbReference>
<dbReference type="GO" id="GO:0006865">
    <property type="term" value="P:amino acid transport"/>
    <property type="evidence" value="ECO:0007669"/>
    <property type="project" value="UniProtKB-KW"/>
</dbReference>
<keyword evidence="12" id="KW-1185">Reference proteome</keyword>
<dbReference type="EMBL" id="FNEE01000006">
    <property type="protein sequence ID" value="SDJ47870.1"/>
    <property type="molecule type" value="Genomic_DNA"/>
</dbReference>
<evidence type="ECO:0000256" key="5">
    <source>
        <dbReference type="ARBA" id="ARBA00022692"/>
    </source>
</evidence>
<evidence type="ECO:0000256" key="8">
    <source>
        <dbReference type="ARBA" id="ARBA00023136"/>
    </source>
</evidence>
<keyword evidence="6" id="KW-0029">Amino-acid transport</keyword>
<feature type="transmembrane region" description="Helical" evidence="9">
    <location>
        <begin position="85"/>
        <end position="114"/>
    </location>
</feature>
<evidence type="ECO:0000256" key="2">
    <source>
        <dbReference type="ARBA" id="ARBA00010072"/>
    </source>
</evidence>
<comment type="subcellular location">
    <subcellularLocation>
        <location evidence="1">Cell inner membrane</location>
        <topology evidence="1">Multi-pass membrane protein</topology>
    </subcellularLocation>
    <subcellularLocation>
        <location evidence="9">Cell membrane</location>
        <topology evidence="9">Multi-pass membrane protein</topology>
    </subcellularLocation>
</comment>
<feature type="transmembrane region" description="Helical" evidence="9">
    <location>
        <begin position="21"/>
        <end position="43"/>
    </location>
</feature>
<dbReference type="InterPro" id="IPR000515">
    <property type="entry name" value="MetI-like"/>
</dbReference>
<evidence type="ECO:0000256" key="4">
    <source>
        <dbReference type="ARBA" id="ARBA00022475"/>
    </source>
</evidence>
<evidence type="ECO:0000313" key="12">
    <source>
        <dbReference type="Proteomes" id="UP000198894"/>
    </source>
</evidence>
<dbReference type="AlphaFoldDB" id="A0A1G8U4B8"/>
<gene>
    <name evidence="11" type="ORF">SAMN05428953_106256</name>
</gene>
<dbReference type="CDD" id="cd06261">
    <property type="entry name" value="TM_PBP2"/>
    <property type="match status" value="1"/>
</dbReference>
<dbReference type="GO" id="GO:0043190">
    <property type="term" value="C:ATP-binding cassette (ABC) transporter complex"/>
    <property type="evidence" value="ECO:0007669"/>
    <property type="project" value="InterPro"/>
</dbReference>
<evidence type="ECO:0000256" key="6">
    <source>
        <dbReference type="ARBA" id="ARBA00022970"/>
    </source>
</evidence>
<keyword evidence="8 9" id="KW-0472">Membrane</keyword>
<evidence type="ECO:0000256" key="7">
    <source>
        <dbReference type="ARBA" id="ARBA00022989"/>
    </source>
</evidence>
<dbReference type="PROSITE" id="PS50928">
    <property type="entry name" value="ABC_TM1"/>
    <property type="match status" value="1"/>
</dbReference>